<sequence length="69" mass="8183">MPQPNILHVTFCEPRLPQGINKTVPWHRKYRSPKLKDANLENPIKQYKSQAYWADFMASRWHEGGLFCL</sequence>
<comment type="caution">
    <text evidence="1">The sequence shown here is derived from an EMBL/GenBank/DDBJ whole genome shotgun (WGS) entry which is preliminary data.</text>
</comment>
<evidence type="ECO:0000313" key="1">
    <source>
        <dbReference type="EMBL" id="TNN63496.1"/>
    </source>
</evidence>
<organism evidence="1 2">
    <name type="scientific">Liparis tanakae</name>
    <name type="common">Tanaka's snailfish</name>
    <dbReference type="NCBI Taxonomy" id="230148"/>
    <lineage>
        <taxon>Eukaryota</taxon>
        <taxon>Metazoa</taxon>
        <taxon>Chordata</taxon>
        <taxon>Craniata</taxon>
        <taxon>Vertebrata</taxon>
        <taxon>Euteleostomi</taxon>
        <taxon>Actinopterygii</taxon>
        <taxon>Neopterygii</taxon>
        <taxon>Teleostei</taxon>
        <taxon>Neoteleostei</taxon>
        <taxon>Acanthomorphata</taxon>
        <taxon>Eupercaria</taxon>
        <taxon>Perciformes</taxon>
        <taxon>Cottioidei</taxon>
        <taxon>Cottales</taxon>
        <taxon>Liparidae</taxon>
        <taxon>Liparis</taxon>
    </lineage>
</organism>
<dbReference type="EMBL" id="SRLO01000272">
    <property type="protein sequence ID" value="TNN63496.1"/>
    <property type="molecule type" value="Genomic_DNA"/>
</dbReference>
<dbReference type="AlphaFoldDB" id="A0A4Z2HCM2"/>
<evidence type="ECO:0000313" key="2">
    <source>
        <dbReference type="Proteomes" id="UP000314294"/>
    </source>
</evidence>
<accession>A0A4Z2HCM2</accession>
<dbReference type="Proteomes" id="UP000314294">
    <property type="component" value="Unassembled WGS sequence"/>
</dbReference>
<protein>
    <submittedName>
        <fullName evidence="1">Uncharacterized protein</fullName>
    </submittedName>
</protein>
<keyword evidence="2" id="KW-1185">Reference proteome</keyword>
<gene>
    <name evidence="1" type="ORF">EYF80_026346</name>
</gene>
<proteinExistence type="predicted"/>
<reference evidence="1 2" key="1">
    <citation type="submission" date="2019-03" db="EMBL/GenBank/DDBJ databases">
        <title>First draft genome of Liparis tanakae, snailfish: a comprehensive survey of snailfish specific genes.</title>
        <authorList>
            <person name="Kim W."/>
            <person name="Song I."/>
            <person name="Jeong J.-H."/>
            <person name="Kim D."/>
            <person name="Kim S."/>
            <person name="Ryu S."/>
            <person name="Song J.Y."/>
            <person name="Lee S.K."/>
        </authorList>
    </citation>
    <scope>NUCLEOTIDE SEQUENCE [LARGE SCALE GENOMIC DNA]</scope>
    <source>
        <tissue evidence="1">Muscle</tissue>
    </source>
</reference>
<name>A0A4Z2HCM2_9TELE</name>